<dbReference type="SMART" id="SM00490">
    <property type="entry name" value="HELICc"/>
    <property type="match status" value="1"/>
</dbReference>
<dbReference type="Gene3D" id="2.60.120.330">
    <property type="entry name" value="B-lactam Antibiotic, Isopenicillin N Synthase, Chain"/>
    <property type="match status" value="1"/>
</dbReference>
<dbReference type="SUPFAM" id="SSF51197">
    <property type="entry name" value="Clavaminate synthase-like"/>
    <property type="match status" value="1"/>
</dbReference>
<keyword evidence="1" id="KW-0547">Nucleotide-binding</keyword>
<dbReference type="PROSITE" id="PS51194">
    <property type="entry name" value="HELICASE_CTER"/>
    <property type="match status" value="1"/>
</dbReference>
<dbReference type="CDD" id="cd18793">
    <property type="entry name" value="SF2_C_SNF"/>
    <property type="match status" value="1"/>
</dbReference>
<dbReference type="InterPro" id="IPR027443">
    <property type="entry name" value="IPNS-like_sf"/>
</dbReference>
<accession>A0A2J5I7N7</accession>
<evidence type="ECO:0000259" key="5">
    <source>
        <dbReference type="PROSITE" id="PS51194"/>
    </source>
</evidence>
<dbReference type="PROSITE" id="PS51471">
    <property type="entry name" value="FE2OG_OXY"/>
    <property type="match status" value="1"/>
</dbReference>
<dbReference type="InterPro" id="IPR000330">
    <property type="entry name" value="SNF2_N"/>
</dbReference>
<dbReference type="EMBL" id="KZ559501">
    <property type="protein sequence ID" value="PLN86017.1"/>
    <property type="molecule type" value="Genomic_DNA"/>
</dbReference>
<keyword evidence="2" id="KW-0378">Hydrolase</keyword>
<dbReference type="InterPro" id="IPR049730">
    <property type="entry name" value="SNF2/RAD54-like_C"/>
</dbReference>
<dbReference type="InterPro" id="IPR038718">
    <property type="entry name" value="SNF2-like_sf"/>
</dbReference>
<feature type="domain" description="Helicase C-terminal" evidence="5">
    <location>
        <begin position="710"/>
        <end position="873"/>
    </location>
</feature>
<dbReference type="GO" id="GO:0005524">
    <property type="term" value="F:ATP binding"/>
    <property type="evidence" value="ECO:0007669"/>
    <property type="project" value="InterPro"/>
</dbReference>
<organism evidence="7 8">
    <name type="scientific">Aspergillus taichungensis</name>
    <dbReference type="NCBI Taxonomy" id="482145"/>
    <lineage>
        <taxon>Eukaryota</taxon>
        <taxon>Fungi</taxon>
        <taxon>Dikarya</taxon>
        <taxon>Ascomycota</taxon>
        <taxon>Pezizomycotina</taxon>
        <taxon>Eurotiomycetes</taxon>
        <taxon>Eurotiomycetidae</taxon>
        <taxon>Eurotiales</taxon>
        <taxon>Aspergillaceae</taxon>
        <taxon>Aspergillus</taxon>
        <taxon>Aspergillus subgen. Circumdati</taxon>
    </lineage>
</organism>
<evidence type="ECO:0000313" key="8">
    <source>
        <dbReference type="Proteomes" id="UP000235023"/>
    </source>
</evidence>
<feature type="compositionally biased region" description="Polar residues" evidence="4">
    <location>
        <begin position="390"/>
        <end position="399"/>
    </location>
</feature>
<dbReference type="PANTHER" id="PTHR10799">
    <property type="entry name" value="SNF2/RAD54 HELICASE FAMILY"/>
    <property type="match status" value="1"/>
</dbReference>
<feature type="compositionally biased region" description="Polar residues" evidence="4">
    <location>
        <begin position="363"/>
        <end position="383"/>
    </location>
</feature>
<gene>
    <name evidence="7" type="ORF">BDW42DRAFT_201505</name>
</gene>
<feature type="domain" description="Fe2OG dioxygenase" evidence="6">
    <location>
        <begin position="187"/>
        <end position="292"/>
    </location>
</feature>
<dbReference type="InterPro" id="IPR005123">
    <property type="entry name" value="Oxoglu/Fe-dep_dioxygenase_dom"/>
</dbReference>
<dbReference type="InterPro" id="IPR001650">
    <property type="entry name" value="Helicase_C-like"/>
</dbReference>
<dbReference type="Pfam" id="PF03171">
    <property type="entry name" value="2OG-FeII_Oxy"/>
    <property type="match status" value="1"/>
</dbReference>
<proteinExistence type="predicted"/>
<evidence type="ECO:0000256" key="3">
    <source>
        <dbReference type="ARBA" id="ARBA00022840"/>
    </source>
</evidence>
<dbReference type="Proteomes" id="UP000235023">
    <property type="component" value="Unassembled WGS sequence"/>
</dbReference>
<evidence type="ECO:0000256" key="2">
    <source>
        <dbReference type="ARBA" id="ARBA00022801"/>
    </source>
</evidence>
<dbReference type="Gene3D" id="3.40.50.10810">
    <property type="entry name" value="Tandem AAA-ATPase domain"/>
    <property type="match status" value="2"/>
</dbReference>
<dbReference type="AlphaFoldDB" id="A0A2J5I7N7"/>
<sequence length="1051" mass="118679">MESKHDNFNGLPPFPSTVPTAPLLRLSLSKLLTQDETETKRLIEASEEIGFFYLDLQEPSCGNDLLDAADKLFQTGKDLFSLDLEEKQKYDFSGQKSYFGYKSQGAAVVDRQGNLDRNEFYNVSKDDILGIMDTLPAPDVLLQKRRLLELFMRSSHSIVTLILNLLNTNLGLPDSTLANLHRLTAPSGDQIRFVKAPPQPIDDRRTAMGEHTDFGSVTILFNRIGGLQVLPPGEHAEWLYVRPLPGHAIINLGDAMVKFTNGLLRSNIHRVVSPPGDQADSTRYSLVYFSRPEDSVMLRRLEGSIRIPVLQDGDVEEQVNSKDWIIRRALGRRGDAKDIDFEKSAGTEMLSRRIKVFALRTPRSSFSSDPTSPCWSHGSQGLSSFEPRDGSSSPSSTEPRLQCKNDTDTLTFHSDVLDEIEHRQDCFFEQIWRIVQPLLGQKGLDNMEGIVRSGSPVYERLDSQPEGLRGQLKPYQLDGLSFLLYLRENGIGGILGDEMGLGKTIQTLALFQHIKENGDFTPIQNDLKELWSIFHWLYPGVFFPETARLFEDSFILNEGQIDTDFLDHVKKFLKLVMIRRLKDSREVGLDIPPMRETILSVPLSRMQYSWYMGILTGVDQPVNEDGVSTPSGDYSTVSNWQETLWNNDDTLSQSTIRILPVKEKKKYKIQANTLMELRKCSIHPYMLRAAIPEEDPSGRNLVAVSGKFVVLEKLVRNYLSEGRKMIIFSNFDQALNLCEDMLQVLRSQTSFEYARLDGSTSSVKRRLSVHLLNNDIRYMVFLLAIRAGGEGLNLVGSSVVVFLDEDWNPQIMRQAEARVHRIGQTRAVDIFRLHAKGTVEEQMSRRLLKKAYLADRVVEDRALGVPLSPTESSVPLGHDSPGRPTSSVEEKEWLKRAEGVKTNIFNGAVIDTTSTSLAWDHHSSSTLSRADRRIGKHRITYVDEWEVLRENINSDKRTIAGKVTQGKHKRIMSNELVTSGGLLYCCNSCESAYCDSCVDWDHTEFVGANPAYQDLGHLPGNMFYIRCAKCAEKRNGVFEVDSIAVKRPRLF</sequence>
<dbReference type="OrthoDB" id="288590at2759"/>
<dbReference type="SUPFAM" id="SSF52540">
    <property type="entry name" value="P-loop containing nucleoside triphosphate hydrolases"/>
    <property type="match status" value="3"/>
</dbReference>
<dbReference type="InterPro" id="IPR026992">
    <property type="entry name" value="DIOX_N"/>
</dbReference>
<dbReference type="GO" id="GO:0016787">
    <property type="term" value="F:hydrolase activity"/>
    <property type="evidence" value="ECO:0007669"/>
    <property type="project" value="UniProtKB-KW"/>
</dbReference>
<dbReference type="Pfam" id="PF14226">
    <property type="entry name" value="DIOX_N"/>
    <property type="match status" value="1"/>
</dbReference>
<evidence type="ECO:0000256" key="4">
    <source>
        <dbReference type="SAM" id="MobiDB-lite"/>
    </source>
</evidence>
<dbReference type="Pfam" id="PF00176">
    <property type="entry name" value="SNF2-rel_dom"/>
    <property type="match status" value="2"/>
</dbReference>
<keyword evidence="3" id="KW-0067">ATP-binding</keyword>
<evidence type="ECO:0000313" key="7">
    <source>
        <dbReference type="EMBL" id="PLN86017.1"/>
    </source>
</evidence>
<dbReference type="GO" id="GO:0044283">
    <property type="term" value="P:small molecule biosynthetic process"/>
    <property type="evidence" value="ECO:0007669"/>
    <property type="project" value="UniProtKB-ARBA"/>
</dbReference>
<name>A0A2J5I7N7_9EURO</name>
<dbReference type="FunFam" id="2.60.120.330:FF:000045">
    <property type="entry name" value="Oxidoreductase, 2OG-Fe(II) oxygenase family, putative"/>
    <property type="match status" value="1"/>
</dbReference>
<feature type="region of interest" description="Disordered" evidence="4">
    <location>
        <begin position="869"/>
        <end position="890"/>
    </location>
</feature>
<evidence type="ECO:0000259" key="6">
    <source>
        <dbReference type="PROSITE" id="PS51471"/>
    </source>
</evidence>
<feature type="region of interest" description="Disordered" evidence="4">
    <location>
        <begin position="363"/>
        <end position="404"/>
    </location>
</feature>
<dbReference type="InterPro" id="IPR044861">
    <property type="entry name" value="IPNS-like_FE2OG_OXY"/>
</dbReference>
<dbReference type="InterPro" id="IPR027417">
    <property type="entry name" value="P-loop_NTPase"/>
</dbReference>
<reference evidence="8" key="1">
    <citation type="submission" date="2017-12" db="EMBL/GenBank/DDBJ databases">
        <authorList>
            <consortium name="DOE Joint Genome Institute"/>
            <person name="Mondo S.J."/>
            <person name="Kjaerbolling I."/>
            <person name="Vesth T.C."/>
            <person name="Frisvad J.C."/>
            <person name="Nybo J.L."/>
            <person name="Theobald S."/>
            <person name="Kuo A."/>
            <person name="Bowyer P."/>
            <person name="Matsuda Y."/>
            <person name="Lyhne E.K."/>
            <person name="Kogle M.E."/>
            <person name="Clum A."/>
            <person name="Lipzen A."/>
            <person name="Salamov A."/>
            <person name="Ngan C.Y."/>
            <person name="Daum C."/>
            <person name="Chiniquy J."/>
            <person name="Barry K."/>
            <person name="LaButti K."/>
            <person name="Haridas S."/>
            <person name="Simmons B.A."/>
            <person name="Magnuson J.K."/>
            <person name="Mortensen U.H."/>
            <person name="Larsen T.O."/>
            <person name="Grigoriev I.V."/>
            <person name="Baker S.E."/>
            <person name="Andersen M.R."/>
            <person name="Nordberg H.P."/>
            <person name="Cantor M.N."/>
            <person name="Hua S.X."/>
        </authorList>
    </citation>
    <scope>NUCLEOTIDE SEQUENCE [LARGE SCALE GENOMIC DNA]</scope>
    <source>
        <strain evidence="8">IBT 19404</strain>
    </source>
</reference>
<evidence type="ECO:0000256" key="1">
    <source>
        <dbReference type="ARBA" id="ARBA00022741"/>
    </source>
</evidence>
<dbReference type="Pfam" id="PF00271">
    <property type="entry name" value="Helicase_C"/>
    <property type="match status" value="1"/>
</dbReference>
<dbReference type="Gene3D" id="3.40.50.300">
    <property type="entry name" value="P-loop containing nucleotide triphosphate hydrolases"/>
    <property type="match status" value="1"/>
</dbReference>
<protein>
    <submittedName>
        <fullName evidence="7">Clavaminate synthase-like protein</fullName>
    </submittedName>
</protein>
<keyword evidence="8" id="KW-1185">Reference proteome</keyword>